<dbReference type="InterPro" id="IPR000276">
    <property type="entry name" value="GPCR_Rhodpsn"/>
</dbReference>
<organism evidence="8 9">
    <name type="scientific">Priapulus caudatus</name>
    <name type="common">Priapulid worm</name>
    <dbReference type="NCBI Taxonomy" id="37621"/>
    <lineage>
        <taxon>Eukaryota</taxon>
        <taxon>Metazoa</taxon>
        <taxon>Ecdysozoa</taxon>
        <taxon>Scalidophora</taxon>
        <taxon>Priapulida</taxon>
        <taxon>Priapulimorpha</taxon>
        <taxon>Priapulimorphida</taxon>
        <taxon>Priapulidae</taxon>
        <taxon>Priapulus</taxon>
    </lineage>
</organism>
<keyword evidence="6" id="KW-0732">Signal</keyword>
<evidence type="ECO:0000256" key="5">
    <source>
        <dbReference type="SAM" id="Phobius"/>
    </source>
</evidence>
<gene>
    <name evidence="9" type="primary">LOC106819635</name>
</gene>
<evidence type="ECO:0000256" key="2">
    <source>
        <dbReference type="ARBA" id="ARBA00022692"/>
    </source>
</evidence>
<sequence length="139" mass="16054">MLPIMVLLILNPLILKAHRESLIKRQRMQRKQTRDEREVGRQQRRLQAMLLAVSIIFVVCTLPSVVLSIVRLVFSQSTRDTWQYETFNQAVKLLEVTNFAINFYVYSLASTDFRHSLADVTRCHTSGAIYPLSGNTEVE</sequence>
<dbReference type="InterPro" id="IPR053093">
    <property type="entry name" value="GPCR-like"/>
</dbReference>
<evidence type="ECO:0000256" key="3">
    <source>
        <dbReference type="ARBA" id="ARBA00022989"/>
    </source>
</evidence>
<feature type="domain" description="G-protein coupled receptors family 1 profile" evidence="7">
    <location>
        <begin position="1"/>
        <end position="106"/>
    </location>
</feature>
<dbReference type="SUPFAM" id="SSF81321">
    <property type="entry name" value="Family A G protein-coupled receptor-like"/>
    <property type="match status" value="1"/>
</dbReference>
<keyword evidence="3 5" id="KW-1133">Transmembrane helix</keyword>
<keyword evidence="8" id="KW-1185">Reference proteome</keyword>
<dbReference type="PROSITE" id="PS50262">
    <property type="entry name" value="G_PROTEIN_RECEP_F1_2"/>
    <property type="match status" value="1"/>
</dbReference>
<feature type="transmembrane region" description="Helical" evidence="5">
    <location>
        <begin position="48"/>
        <end position="74"/>
    </location>
</feature>
<dbReference type="PANTHER" id="PTHR47760">
    <property type="entry name" value="G-PROTEIN COUPLED RECEPTOR B0563.6-LIKE PROTEIN-RELATED"/>
    <property type="match status" value="1"/>
</dbReference>
<keyword evidence="9" id="KW-0675">Receptor</keyword>
<feature type="chain" id="PRO_5046333903" evidence="6">
    <location>
        <begin position="18"/>
        <end position="139"/>
    </location>
</feature>
<keyword evidence="2 5" id="KW-0812">Transmembrane</keyword>
<dbReference type="Pfam" id="PF00001">
    <property type="entry name" value="7tm_1"/>
    <property type="match status" value="1"/>
</dbReference>
<protein>
    <submittedName>
        <fullName evidence="9">Probable G-protein coupled receptor AH9.1</fullName>
    </submittedName>
</protein>
<comment type="subcellular location">
    <subcellularLocation>
        <location evidence="1">Membrane</location>
    </subcellularLocation>
</comment>
<keyword evidence="4 5" id="KW-0472">Membrane</keyword>
<accession>A0ABM1F5K4</accession>
<evidence type="ECO:0000313" key="9">
    <source>
        <dbReference type="RefSeq" id="XP_014679725.1"/>
    </source>
</evidence>
<proteinExistence type="predicted"/>
<name>A0ABM1F5K4_PRICU</name>
<dbReference type="Proteomes" id="UP000695022">
    <property type="component" value="Unplaced"/>
</dbReference>
<evidence type="ECO:0000256" key="6">
    <source>
        <dbReference type="SAM" id="SignalP"/>
    </source>
</evidence>
<dbReference type="RefSeq" id="XP_014679725.1">
    <property type="nucleotide sequence ID" value="XM_014824239.1"/>
</dbReference>
<reference evidence="9" key="1">
    <citation type="submission" date="2025-08" db="UniProtKB">
        <authorList>
            <consortium name="RefSeq"/>
        </authorList>
    </citation>
    <scope>IDENTIFICATION</scope>
</reference>
<evidence type="ECO:0000256" key="4">
    <source>
        <dbReference type="ARBA" id="ARBA00023136"/>
    </source>
</evidence>
<feature type="signal peptide" evidence="6">
    <location>
        <begin position="1"/>
        <end position="17"/>
    </location>
</feature>
<evidence type="ECO:0000313" key="8">
    <source>
        <dbReference type="Proteomes" id="UP000695022"/>
    </source>
</evidence>
<evidence type="ECO:0000256" key="1">
    <source>
        <dbReference type="ARBA" id="ARBA00004370"/>
    </source>
</evidence>
<dbReference type="Gene3D" id="1.20.1070.10">
    <property type="entry name" value="Rhodopsin 7-helix transmembrane proteins"/>
    <property type="match status" value="1"/>
</dbReference>
<dbReference type="InterPro" id="IPR017452">
    <property type="entry name" value="GPCR_Rhodpsn_7TM"/>
</dbReference>
<evidence type="ECO:0000259" key="7">
    <source>
        <dbReference type="PROSITE" id="PS50262"/>
    </source>
</evidence>
<dbReference type="PANTHER" id="PTHR47760:SF1">
    <property type="entry name" value="G-PROTEIN COUPLED RECEPTORS FAMILY 1 PROFILE DOMAIN-CONTAINING PROTEIN"/>
    <property type="match status" value="1"/>
</dbReference>
<dbReference type="GeneID" id="106819635"/>